<proteinExistence type="predicted"/>
<evidence type="ECO:0000313" key="2">
    <source>
        <dbReference type="Proteomes" id="UP000073388"/>
    </source>
</evidence>
<gene>
    <name evidence="1" type="ORF">ERS132461_01049</name>
</gene>
<protein>
    <submittedName>
        <fullName evidence="1">Uncharacterized protein</fullName>
    </submittedName>
</protein>
<accession>A0A0Z8M1Q3</accession>
<evidence type="ECO:0000313" key="1">
    <source>
        <dbReference type="EMBL" id="CYW00813.1"/>
    </source>
</evidence>
<reference evidence="1 2" key="1">
    <citation type="submission" date="2016-02" db="EMBL/GenBank/DDBJ databases">
        <authorList>
            <consortium name="Pathogen Informatics"/>
        </authorList>
    </citation>
    <scope>NUCLEOTIDE SEQUENCE [LARGE SCALE GENOMIC DNA]</scope>
    <source>
        <strain evidence="1 2">LSS99</strain>
    </source>
</reference>
<name>A0A0Z8M1Q3_STRSU</name>
<organism evidence="1 2">
    <name type="scientific">Streptococcus suis</name>
    <dbReference type="NCBI Taxonomy" id="1307"/>
    <lineage>
        <taxon>Bacteria</taxon>
        <taxon>Bacillati</taxon>
        <taxon>Bacillota</taxon>
        <taxon>Bacilli</taxon>
        <taxon>Lactobacillales</taxon>
        <taxon>Streptococcaceae</taxon>
        <taxon>Streptococcus</taxon>
    </lineage>
</organism>
<sequence>MKKFFKFCFVILGLVVIANSLIFIKPKSKGIDPGVVHVFK</sequence>
<dbReference type="AlphaFoldDB" id="A0A0Z8M1Q3"/>
<dbReference type="EMBL" id="FIIX01000019">
    <property type="protein sequence ID" value="CYW00813.1"/>
    <property type="molecule type" value="Genomic_DNA"/>
</dbReference>
<dbReference type="Proteomes" id="UP000073388">
    <property type="component" value="Unassembled WGS sequence"/>
</dbReference>